<feature type="domain" description="SnoaL-like" evidence="1">
    <location>
        <begin position="9"/>
        <end position="129"/>
    </location>
</feature>
<dbReference type="SUPFAM" id="SSF54427">
    <property type="entry name" value="NTF2-like"/>
    <property type="match status" value="1"/>
</dbReference>
<proteinExistence type="predicted"/>
<dbReference type="InterPro" id="IPR037401">
    <property type="entry name" value="SnoaL-like"/>
</dbReference>
<dbReference type="Proteomes" id="UP000564378">
    <property type="component" value="Unassembled WGS sequence"/>
</dbReference>
<keyword evidence="3" id="KW-1185">Reference proteome</keyword>
<dbReference type="Pfam" id="PF13577">
    <property type="entry name" value="SnoaL_4"/>
    <property type="match status" value="1"/>
</dbReference>
<reference evidence="2 3" key="1">
    <citation type="submission" date="2020-08" db="EMBL/GenBank/DDBJ databases">
        <title>Draft genome sequence of Parasphingopyxis sp. GrpM-11.</title>
        <authorList>
            <person name="Oh J."/>
            <person name="Roh D.-H."/>
        </authorList>
    </citation>
    <scope>NUCLEOTIDE SEQUENCE [LARGE SCALE GENOMIC DNA]</scope>
    <source>
        <strain evidence="2 3">GrpM-11</strain>
    </source>
</reference>
<dbReference type="AlphaFoldDB" id="A0A842HX81"/>
<protein>
    <submittedName>
        <fullName evidence="2">Nuclear transport factor 2 family protein</fullName>
    </submittedName>
</protein>
<evidence type="ECO:0000313" key="2">
    <source>
        <dbReference type="EMBL" id="MBC2777027.1"/>
    </source>
</evidence>
<organism evidence="2 3">
    <name type="scientific">Parasphingopyxis marina</name>
    <dbReference type="NCBI Taxonomy" id="2761622"/>
    <lineage>
        <taxon>Bacteria</taxon>
        <taxon>Pseudomonadati</taxon>
        <taxon>Pseudomonadota</taxon>
        <taxon>Alphaproteobacteria</taxon>
        <taxon>Sphingomonadales</taxon>
        <taxon>Sphingomonadaceae</taxon>
        <taxon>Parasphingopyxis</taxon>
    </lineage>
</organism>
<evidence type="ECO:0000313" key="3">
    <source>
        <dbReference type="Proteomes" id="UP000564378"/>
    </source>
</evidence>
<name>A0A842HX81_9SPHN</name>
<dbReference type="Gene3D" id="3.10.450.50">
    <property type="match status" value="1"/>
</dbReference>
<comment type="caution">
    <text evidence="2">The sequence shown here is derived from an EMBL/GenBank/DDBJ whole genome shotgun (WGS) entry which is preliminary data.</text>
</comment>
<evidence type="ECO:0000259" key="1">
    <source>
        <dbReference type="Pfam" id="PF13577"/>
    </source>
</evidence>
<dbReference type="RefSeq" id="WP_185800264.1">
    <property type="nucleotide sequence ID" value="NZ_JACJVJ010000001.1"/>
</dbReference>
<gene>
    <name evidence="2" type="ORF">H6P80_05265</name>
</gene>
<accession>A0A842HX81</accession>
<dbReference type="InterPro" id="IPR032710">
    <property type="entry name" value="NTF2-like_dom_sf"/>
</dbReference>
<sequence length="140" mass="15182">MPKQLTVGERLDVMELIADYASKLESGDLDGYVDNFTPDGVFEARSGCYEGRSAIRDMVAHLYEIGQDGPGGNRHILGLPYITGADEGCAAQTYVMIASGAGDAPVHSVAQYHDRIALSGGRWRFAHRRIEPVSARAEAR</sequence>
<dbReference type="EMBL" id="JACJVJ010000001">
    <property type="protein sequence ID" value="MBC2777027.1"/>
    <property type="molecule type" value="Genomic_DNA"/>
</dbReference>